<feature type="transmembrane region" description="Helical" evidence="1">
    <location>
        <begin position="101"/>
        <end position="121"/>
    </location>
</feature>
<dbReference type="EMBL" id="CYGX02000041">
    <property type="protein sequence ID" value="SIT43217.1"/>
    <property type="molecule type" value="Genomic_DNA"/>
</dbReference>
<keyword evidence="1" id="KW-0812">Transmembrane</keyword>
<feature type="transmembrane region" description="Helical" evidence="1">
    <location>
        <begin position="60"/>
        <end position="80"/>
    </location>
</feature>
<accession>A0A1N7S710</accession>
<protein>
    <recommendedName>
        <fullName evidence="4">Transmembrane protein</fullName>
    </recommendedName>
</protein>
<evidence type="ECO:0008006" key="4">
    <source>
        <dbReference type="Google" id="ProtNLM"/>
    </source>
</evidence>
<dbReference type="Pfam" id="PF20327">
    <property type="entry name" value="DUF6622"/>
    <property type="match status" value="1"/>
</dbReference>
<dbReference type="InterPro" id="IPR046730">
    <property type="entry name" value="DUF6622"/>
</dbReference>
<feature type="transmembrane region" description="Helical" evidence="1">
    <location>
        <begin position="37"/>
        <end position="54"/>
    </location>
</feature>
<evidence type="ECO:0000313" key="3">
    <source>
        <dbReference type="Proteomes" id="UP000187012"/>
    </source>
</evidence>
<proteinExistence type="predicted"/>
<dbReference type="OrthoDB" id="3034721at2"/>
<keyword evidence="1" id="KW-1133">Transmembrane helix</keyword>
<name>A0A1N7S710_9BURK</name>
<organism evidence="2 3">
    <name type="scientific">Paraburkholderia ribeironis</name>
    <dbReference type="NCBI Taxonomy" id="1247936"/>
    <lineage>
        <taxon>Bacteria</taxon>
        <taxon>Pseudomonadati</taxon>
        <taxon>Pseudomonadota</taxon>
        <taxon>Betaproteobacteria</taxon>
        <taxon>Burkholderiales</taxon>
        <taxon>Burkholderiaceae</taxon>
        <taxon>Paraburkholderia</taxon>
    </lineage>
</organism>
<dbReference type="RefSeq" id="WP_094781028.1">
    <property type="nucleotide sequence ID" value="NZ_CYGX02000041.1"/>
</dbReference>
<feature type="transmembrane region" description="Helical" evidence="1">
    <location>
        <begin position="6"/>
        <end position="25"/>
    </location>
</feature>
<reference evidence="2 3" key="1">
    <citation type="submission" date="2016-12" db="EMBL/GenBank/DDBJ databases">
        <authorList>
            <person name="Song W.-J."/>
            <person name="Kurnit D.M."/>
        </authorList>
    </citation>
    <scope>NUCLEOTIDE SEQUENCE [LARGE SCALE GENOMIC DNA]</scope>
    <source>
        <strain evidence="2 3">STM7296</strain>
    </source>
</reference>
<dbReference type="STRING" id="1247936.BN2475_410034"/>
<feature type="transmembrane region" description="Helical" evidence="1">
    <location>
        <begin position="133"/>
        <end position="154"/>
    </location>
</feature>
<sequence length="159" mass="17269">MDQLIQQTPKWVFVVFLVLLYLGYVQSKGREVAGSRLIIIPAAMIGLSLFSVGSAFGLSILGFSCWIVGAIFAQLVNISLKQPRGVVYVREKGKFFVPGSLIPLSLMMAIFFAKYFISASLATRFMSPDMPGFVGISSLVLGFLSGTFVARAIFARKAA</sequence>
<evidence type="ECO:0000256" key="1">
    <source>
        <dbReference type="SAM" id="Phobius"/>
    </source>
</evidence>
<dbReference type="AlphaFoldDB" id="A0A1N7S710"/>
<keyword evidence="3" id="KW-1185">Reference proteome</keyword>
<dbReference type="Proteomes" id="UP000187012">
    <property type="component" value="Unassembled WGS sequence"/>
</dbReference>
<evidence type="ECO:0000313" key="2">
    <source>
        <dbReference type="EMBL" id="SIT43217.1"/>
    </source>
</evidence>
<gene>
    <name evidence="2" type="ORF">BN2475_410034</name>
</gene>
<keyword evidence="1" id="KW-0472">Membrane</keyword>